<comment type="caution">
    <text evidence="1">The sequence shown here is derived from an EMBL/GenBank/DDBJ whole genome shotgun (WGS) entry which is preliminary data.</text>
</comment>
<evidence type="ECO:0000313" key="1">
    <source>
        <dbReference type="EMBL" id="KAH7083872.1"/>
    </source>
</evidence>
<accession>A0A8K0R4P8</accession>
<sequence>PIVTKEFAGNITFLIKYTAGPDLKADAFTVSIVDVRGPNNSEIGHKATVCFHEGPGQFAIVIAQQVKWGKNVLLALTEKVDKAVLQILAKEGNDGHGDF</sequence>
<keyword evidence="2" id="KW-1185">Reference proteome</keyword>
<feature type="non-terminal residue" evidence="1">
    <location>
        <position position="1"/>
    </location>
</feature>
<dbReference type="Proteomes" id="UP000813461">
    <property type="component" value="Unassembled WGS sequence"/>
</dbReference>
<dbReference type="EMBL" id="JAGMVJ010000013">
    <property type="protein sequence ID" value="KAH7083872.1"/>
    <property type="molecule type" value="Genomic_DNA"/>
</dbReference>
<protein>
    <submittedName>
        <fullName evidence="1">Uncharacterized protein</fullName>
    </submittedName>
</protein>
<gene>
    <name evidence="1" type="ORF">FB567DRAFT_447117</name>
</gene>
<reference evidence="1" key="1">
    <citation type="journal article" date="2021" name="Nat. Commun.">
        <title>Genetic determinants of endophytism in the Arabidopsis root mycobiome.</title>
        <authorList>
            <person name="Mesny F."/>
            <person name="Miyauchi S."/>
            <person name="Thiergart T."/>
            <person name="Pickel B."/>
            <person name="Atanasova L."/>
            <person name="Karlsson M."/>
            <person name="Huettel B."/>
            <person name="Barry K.W."/>
            <person name="Haridas S."/>
            <person name="Chen C."/>
            <person name="Bauer D."/>
            <person name="Andreopoulos W."/>
            <person name="Pangilinan J."/>
            <person name="LaButti K."/>
            <person name="Riley R."/>
            <person name="Lipzen A."/>
            <person name="Clum A."/>
            <person name="Drula E."/>
            <person name="Henrissat B."/>
            <person name="Kohler A."/>
            <person name="Grigoriev I.V."/>
            <person name="Martin F.M."/>
            <person name="Hacquard S."/>
        </authorList>
    </citation>
    <scope>NUCLEOTIDE SEQUENCE</scope>
    <source>
        <strain evidence="1">MPI-SDFR-AT-0120</strain>
    </source>
</reference>
<evidence type="ECO:0000313" key="2">
    <source>
        <dbReference type="Proteomes" id="UP000813461"/>
    </source>
</evidence>
<dbReference type="AlphaFoldDB" id="A0A8K0R4P8"/>
<name>A0A8K0R4P8_9PLEO</name>
<proteinExistence type="predicted"/>
<organism evidence="1 2">
    <name type="scientific">Paraphoma chrysanthemicola</name>
    <dbReference type="NCBI Taxonomy" id="798071"/>
    <lineage>
        <taxon>Eukaryota</taxon>
        <taxon>Fungi</taxon>
        <taxon>Dikarya</taxon>
        <taxon>Ascomycota</taxon>
        <taxon>Pezizomycotina</taxon>
        <taxon>Dothideomycetes</taxon>
        <taxon>Pleosporomycetidae</taxon>
        <taxon>Pleosporales</taxon>
        <taxon>Pleosporineae</taxon>
        <taxon>Phaeosphaeriaceae</taxon>
        <taxon>Paraphoma</taxon>
    </lineage>
</organism>
<dbReference type="OrthoDB" id="3660474at2759"/>